<proteinExistence type="predicted"/>
<keyword evidence="3" id="KW-1185">Reference proteome</keyword>
<comment type="caution">
    <text evidence="2">The sequence shown here is derived from an EMBL/GenBank/DDBJ whole genome shotgun (WGS) entry which is preliminary data.</text>
</comment>
<feature type="compositionally biased region" description="Basic residues" evidence="1">
    <location>
        <begin position="142"/>
        <end position="154"/>
    </location>
</feature>
<evidence type="ECO:0000256" key="1">
    <source>
        <dbReference type="SAM" id="MobiDB-lite"/>
    </source>
</evidence>
<feature type="region of interest" description="Disordered" evidence="1">
    <location>
        <begin position="130"/>
        <end position="154"/>
    </location>
</feature>
<organism evidence="2 3">
    <name type="scientific">Mycena rosella</name>
    <name type="common">Pink bonnet</name>
    <name type="synonym">Agaricus rosellus</name>
    <dbReference type="NCBI Taxonomy" id="1033263"/>
    <lineage>
        <taxon>Eukaryota</taxon>
        <taxon>Fungi</taxon>
        <taxon>Dikarya</taxon>
        <taxon>Basidiomycota</taxon>
        <taxon>Agaricomycotina</taxon>
        <taxon>Agaricomycetes</taxon>
        <taxon>Agaricomycetidae</taxon>
        <taxon>Agaricales</taxon>
        <taxon>Marasmiineae</taxon>
        <taxon>Mycenaceae</taxon>
        <taxon>Mycena</taxon>
    </lineage>
</organism>
<evidence type="ECO:0000313" key="2">
    <source>
        <dbReference type="EMBL" id="KAJ7661042.1"/>
    </source>
</evidence>
<gene>
    <name evidence="2" type="ORF">B0H17DRAFT_1144823</name>
</gene>
<protein>
    <submittedName>
        <fullName evidence="2">Uncharacterized protein</fullName>
    </submittedName>
</protein>
<evidence type="ECO:0000313" key="3">
    <source>
        <dbReference type="Proteomes" id="UP001221757"/>
    </source>
</evidence>
<accession>A0AAD7CT91</accession>
<dbReference type="AlphaFoldDB" id="A0AAD7CT91"/>
<reference evidence="2" key="1">
    <citation type="submission" date="2023-03" db="EMBL/GenBank/DDBJ databases">
        <title>Massive genome expansion in bonnet fungi (Mycena s.s.) driven by repeated elements and novel gene families across ecological guilds.</title>
        <authorList>
            <consortium name="Lawrence Berkeley National Laboratory"/>
            <person name="Harder C.B."/>
            <person name="Miyauchi S."/>
            <person name="Viragh M."/>
            <person name="Kuo A."/>
            <person name="Thoen E."/>
            <person name="Andreopoulos B."/>
            <person name="Lu D."/>
            <person name="Skrede I."/>
            <person name="Drula E."/>
            <person name="Henrissat B."/>
            <person name="Morin E."/>
            <person name="Kohler A."/>
            <person name="Barry K."/>
            <person name="LaButti K."/>
            <person name="Morin E."/>
            <person name="Salamov A."/>
            <person name="Lipzen A."/>
            <person name="Mereny Z."/>
            <person name="Hegedus B."/>
            <person name="Baldrian P."/>
            <person name="Stursova M."/>
            <person name="Weitz H."/>
            <person name="Taylor A."/>
            <person name="Grigoriev I.V."/>
            <person name="Nagy L.G."/>
            <person name="Martin F."/>
            <person name="Kauserud H."/>
        </authorList>
    </citation>
    <scope>NUCLEOTIDE SEQUENCE</scope>
    <source>
        <strain evidence="2">CBHHK067</strain>
    </source>
</reference>
<name>A0AAD7CT91_MYCRO</name>
<sequence>MQLLRQIAVTYDDRGPNKGLPNTGNMDGGLCKARIGPNGKGCGKEERRISVTVPSHIESRNDNHYLMGVSQNPALKPCVHQRGAVDAAGRFSQKWCLWEWSAEISPQSAVMLNSCIRLHHVVEMIVEGKPVRPGNRDNGRAAHLRGPKNAKTLK</sequence>
<dbReference type="Proteomes" id="UP001221757">
    <property type="component" value="Unassembled WGS sequence"/>
</dbReference>
<dbReference type="EMBL" id="JARKIE010000254">
    <property type="protein sequence ID" value="KAJ7661042.1"/>
    <property type="molecule type" value="Genomic_DNA"/>
</dbReference>